<dbReference type="EMBL" id="KK198755">
    <property type="protein sequence ID" value="KCW78644.1"/>
    <property type="molecule type" value="Genomic_DNA"/>
</dbReference>
<dbReference type="OrthoDB" id="206969at2759"/>
<dbReference type="STRING" id="71139.A0A059CL46"/>
<feature type="compositionally biased region" description="Low complexity" evidence="1">
    <location>
        <begin position="87"/>
        <end position="99"/>
    </location>
</feature>
<proteinExistence type="predicted"/>
<dbReference type="FunCoup" id="A0A059CL46">
    <property type="interactions" value="2155"/>
</dbReference>
<feature type="compositionally biased region" description="Acidic residues" evidence="1">
    <location>
        <begin position="140"/>
        <end position="150"/>
    </location>
</feature>
<protein>
    <recommendedName>
        <fullName evidence="3">Proline-rich protein PRCC</fullName>
    </recommendedName>
</protein>
<feature type="compositionally biased region" description="Polar residues" evidence="1">
    <location>
        <begin position="164"/>
        <end position="187"/>
    </location>
</feature>
<reference evidence="2" key="1">
    <citation type="submission" date="2013-07" db="EMBL/GenBank/DDBJ databases">
        <title>The genome of Eucalyptus grandis.</title>
        <authorList>
            <person name="Schmutz J."/>
            <person name="Hayes R."/>
            <person name="Myburg A."/>
            <person name="Tuskan G."/>
            <person name="Grattapaglia D."/>
            <person name="Rokhsar D.S."/>
        </authorList>
    </citation>
    <scope>NUCLEOTIDE SEQUENCE</scope>
    <source>
        <tissue evidence="2">Leaf extractions</tissue>
    </source>
</reference>
<sequence length="404" mass="43326">MESLMVNYASSDEDEEDRRDEPQPHPPSRPPFSSLPPPKSSSSSSSASLFSSLPQPKQTLTSPTAGPDAKAVRSDEGSSRPHAPVASGSSSSSSRLFSSLPQPKQRPPSELPPAGANAGAKRIVQFRPPVLPSLANPSAIDDDEEEDDEGEKEKERKRRRESESAAQTSSVTSFLSSIPAPRNSSTLGALPTAGSGRRSVIETDTPAVGSTGLESSNGGNDQNVGNNSTYGTYDSGIDQNGGAYEYHEVYGSYEGGYDQNASGSDSSYYGGYVNYGNYGEYGNYANHSDYATAASTGVVQGMSDRGATVSGKRGRNEVPAEIVEVKQDELMKNRPRQDQAKLTGIAFGPSYQPASTKGKPTKLHKRKHQIGSLYFDMRQKEMELAERRAKGFLTKAQTQAKYGW</sequence>
<evidence type="ECO:0000313" key="2">
    <source>
        <dbReference type="EMBL" id="KCW78645.1"/>
    </source>
</evidence>
<dbReference type="Pfam" id="PF10253">
    <property type="entry name" value="PRCC"/>
    <property type="match status" value="1"/>
</dbReference>
<dbReference type="eggNOG" id="KOG3903">
    <property type="taxonomic scope" value="Eukaryota"/>
</dbReference>
<dbReference type="GO" id="GO:0005634">
    <property type="term" value="C:nucleus"/>
    <property type="evidence" value="ECO:0000318"/>
    <property type="project" value="GO_Central"/>
</dbReference>
<evidence type="ECO:0000256" key="1">
    <source>
        <dbReference type="SAM" id="MobiDB-lite"/>
    </source>
</evidence>
<dbReference type="KEGG" id="egr:104435921"/>
<accession>A0A059CL46</accession>
<feature type="compositionally biased region" description="Basic and acidic residues" evidence="1">
    <location>
        <begin position="70"/>
        <end position="79"/>
    </location>
</feature>
<evidence type="ECO:0008006" key="3">
    <source>
        <dbReference type="Google" id="ProtNLM"/>
    </source>
</evidence>
<feature type="region of interest" description="Disordered" evidence="1">
    <location>
        <begin position="1"/>
        <end position="233"/>
    </location>
</feature>
<dbReference type="EMBL" id="KK198755">
    <property type="protein sequence ID" value="KCW78645.1"/>
    <property type="molecule type" value="Genomic_DNA"/>
</dbReference>
<dbReference type="PANTHER" id="PTHR13621:SF2">
    <property type="entry name" value="PROLINE-RICH PROTEIN PRCC"/>
    <property type="match status" value="1"/>
</dbReference>
<feature type="region of interest" description="Disordered" evidence="1">
    <location>
        <begin position="347"/>
        <end position="367"/>
    </location>
</feature>
<gene>
    <name evidence="2" type="ORF">EUGRSUZ_C00107</name>
</gene>
<dbReference type="Gramene" id="KCW78645">
    <property type="protein sequence ID" value="KCW78645"/>
    <property type="gene ID" value="EUGRSUZ_C00107"/>
</dbReference>
<dbReference type="Gramene" id="KCW78644">
    <property type="protein sequence ID" value="KCW78644"/>
    <property type="gene ID" value="EUGRSUZ_C00107"/>
</dbReference>
<dbReference type="AlphaFoldDB" id="A0A059CL46"/>
<organism evidence="2">
    <name type="scientific">Eucalyptus grandis</name>
    <name type="common">Flooded gum</name>
    <dbReference type="NCBI Taxonomy" id="71139"/>
    <lineage>
        <taxon>Eukaryota</taxon>
        <taxon>Viridiplantae</taxon>
        <taxon>Streptophyta</taxon>
        <taxon>Embryophyta</taxon>
        <taxon>Tracheophyta</taxon>
        <taxon>Spermatophyta</taxon>
        <taxon>Magnoliopsida</taxon>
        <taxon>eudicotyledons</taxon>
        <taxon>Gunneridae</taxon>
        <taxon>Pentapetalae</taxon>
        <taxon>rosids</taxon>
        <taxon>malvids</taxon>
        <taxon>Myrtales</taxon>
        <taxon>Myrtaceae</taxon>
        <taxon>Myrtoideae</taxon>
        <taxon>Eucalypteae</taxon>
        <taxon>Eucalyptus</taxon>
    </lineage>
</organism>
<dbReference type="OMA" id="QNAVNYE"/>
<feature type="compositionally biased region" description="Pro residues" evidence="1">
    <location>
        <begin position="24"/>
        <end position="39"/>
    </location>
</feature>
<feature type="compositionally biased region" description="Low complexity" evidence="1">
    <location>
        <begin position="40"/>
        <end position="56"/>
    </location>
</feature>
<dbReference type="InterPro" id="IPR018800">
    <property type="entry name" value="PRCC"/>
</dbReference>
<feature type="compositionally biased region" description="Polar residues" evidence="1">
    <location>
        <begin position="212"/>
        <end position="232"/>
    </location>
</feature>
<dbReference type="PANTHER" id="PTHR13621">
    <property type="entry name" value="PROLINE-RICH PROTEIN PRCC"/>
    <property type="match status" value="1"/>
</dbReference>
<name>A0A059CL46_EUCGR</name>